<dbReference type="Proteomes" id="UP000195137">
    <property type="component" value="Unassembled WGS sequence"/>
</dbReference>
<keyword evidence="2" id="KW-1185">Reference proteome</keyword>
<dbReference type="RefSeq" id="WP_201721233.1">
    <property type="nucleotide sequence ID" value="NZ_MRZU01000003.1"/>
</dbReference>
<gene>
    <name evidence="1" type="ORF">AMET1_0291</name>
</gene>
<protein>
    <submittedName>
        <fullName evidence="1">Uncharacterized protein</fullName>
    </submittedName>
</protein>
<comment type="caution">
    <text evidence="1">The sequence shown here is derived from an EMBL/GenBank/DDBJ whole genome shotgun (WGS) entry which is preliminary data.</text>
</comment>
<organism evidence="1 2">
    <name type="scientific">Methanonatronarchaeum thermophilum</name>
    <dbReference type="NCBI Taxonomy" id="1927129"/>
    <lineage>
        <taxon>Archaea</taxon>
        <taxon>Methanobacteriati</taxon>
        <taxon>Methanobacteriota</taxon>
        <taxon>Methanonatronarchaeia</taxon>
        <taxon>Methanonatronarchaeales</taxon>
        <taxon>Methanonatronarchaeaceae</taxon>
        <taxon>Methanonatronarchaeum</taxon>
    </lineage>
</organism>
<evidence type="ECO:0000313" key="2">
    <source>
        <dbReference type="Proteomes" id="UP000195137"/>
    </source>
</evidence>
<accession>A0A1Y3GGT1</accession>
<sequence length="65" mass="7478">MGEEPVFCEKYCPVCRPARAGYSVFQWLQGLELKALGEEGCPFGRARYRYYGVKPDEPIPFNEND</sequence>
<evidence type="ECO:0000313" key="1">
    <source>
        <dbReference type="EMBL" id="OUJ18645.1"/>
    </source>
</evidence>
<dbReference type="EMBL" id="MRZU01000003">
    <property type="protein sequence ID" value="OUJ18645.1"/>
    <property type="molecule type" value="Genomic_DNA"/>
</dbReference>
<dbReference type="OrthoDB" id="139147at2157"/>
<dbReference type="AlphaFoldDB" id="A0A1Y3GGT1"/>
<reference evidence="1 2" key="1">
    <citation type="submission" date="2016-12" db="EMBL/GenBank/DDBJ databases">
        <title>Discovery of methanogenic haloarchaea.</title>
        <authorList>
            <person name="Sorokin D.Y."/>
            <person name="Makarova K.S."/>
            <person name="Abbas B."/>
            <person name="Ferrer M."/>
            <person name="Golyshin P.N."/>
        </authorList>
    </citation>
    <scope>NUCLEOTIDE SEQUENCE [LARGE SCALE GENOMIC DNA]</scope>
    <source>
        <strain evidence="1">AMET1</strain>
    </source>
</reference>
<proteinExistence type="predicted"/>
<name>A0A1Y3GGT1_9EURY</name>